<comment type="caution">
    <text evidence="1">The sequence shown here is derived from an EMBL/GenBank/DDBJ whole genome shotgun (WGS) entry which is preliminary data.</text>
</comment>
<gene>
    <name evidence="1" type="ORF">D6D19_05657</name>
</gene>
<sequence>MPFDLQQRWDSYTGVWESVRFGLWHLLQITLSSHWHNLHDQAFANFYTDVGPHFARFEEEQTPVPRLIGSANGIILELGPGSGNQIPRFRSSAISKIYAVEPNAQFILILVQRAKDHGLDEKYIVINAALEDEEILATHRIVDGGIDTVVCMQVLCSVPDVDAAAKRIWMLLKPGGQLVYWEHQGSSDGVTRFVQRMWNLIRKPLMGGCHLDRDIEDAIMSAGAWEIVEMGRDGDDGYDLMPRYWGRLRKPVE</sequence>
<organism evidence="1 2">
    <name type="scientific">Aureobasidium pullulans</name>
    <name type="common">Black yeast</name>
    <name type="synonym">Pullularia pullulans</name>
    <dbReference type="NCBI Taxonomy" id="5580"/>
    <lineage>
        <taxon>Eukaryota</taxon>
        <taxon>Fungi</taxon>
        <taxon>Dikarya</taxon>
        <taxon>Ascomycota</taxon>
        <taxon>Pezizomycotina</taxon>
        <taxon>Dothideomycetes</taxon>
        <taxon>Dothideomycetidae</taxon>
        <taxon>Dothideales</taxon>
        <taxon>Saccotheciaceae</taxon>
        <taxon>Aureobasidium</taxon>
    </lineage>
</organism>
<evidence type="ECO:0000313" key="2">
    <source>
        <dbReference type="Proteomes" id="UP000308802"/>
    </source>
</evidence>
<dbReference type="CDD" id="cd02440">
    <property type="entry name" value="AdoMet_MTases"/>
    <property type="match status" value="1"/>
</dbReference>
<dbReference type="PANTHER" id="PTHR45036">
    <property type="entry name" value="METHYLTRANSFERASE LIKE 7B"/>
    <property type="match status" value="1"/>
</dbReference>
<name>A0A4S9A366_AURPU</name>
<dbReference type="PANTHER" id="PTHR45036:SF1">
    <property type="entry name" value="METHYLTRANSFERASE LIKE 7A"/>
    <property type="match status" value="1"/>
</dbReference>
<dbReference type="InterPro" id="IPR029063">
    <property type="entry name" value="SAM-dependent_MTases_sf"/>
</dbReference>
<dbReference type="AlphaFoldDB" id="A0A4S9A366"/>
<dbReference type="EMBL" id="QZAO01000174">
    <property type="protein sequence ID" value="THW73446.1"/>
    <property type="molecule type" value="Genomic_DNA"/>
</dbReference>
<evidence type="ECO:0008006" key="3">
    <source>
        <dbReference type="Google" id="ProtNLM"/>
    </source>
</evidence>
<dbReference type="Pfam" id="PF13489">
    <property type="entry name" value="Methyltransf_23"/>
    <property type="match status" value="1"/>
</dbReference>
<dbReference type="Gene3D" id="3.40.50.150">
    <property type="entry name" value="Vaccinia Virus protein VP39"/>
    <property type="match status" value="1"/>
</dbReference>
<dbReference type="SUPFAM" id="SSF53335">
    <property type="entry name" value="S-adenosyl-L-methionine-dependent methyltransferases"/>
    <property type="match status" value="1"/>
</dbReference>
<protein>
    <recommendedName>
        <fullName evidence="3">S-adenosyl-L-methionine-dependent methyltransferase</fullName>
    </recommendedName>
</protein>
<accession>A0A4S9A366</accession>
<dbReference type="Proteomes" id="UP000308802">
    <property type="component" value="Unassembled WGS sequence"/>
</dbReference>
<dbReference type="InterPro" id="IPR052356">
    <property type="entry name" value="Thiol_S-MT"/>
</dbReference>
<evidence type="ECO:0000313" key="1">
    <source>
        <dbReference type="EMBL" id="THW73446.1"/>
    </source>
</evidence>
<reference evidence="1 2" key="1">
    <citation type="submission" date="2018-10" db="EMBL/GenBank/DDBJ databases">
        <title>Fifty Aureobasidium pullulans genomes reveal a recombining polyextremotolerant generalist.</title>
        <authorList>
            <person name="Gostincar C."/>
            <person name="Turk M."/>
            <person name="Zajc J."/>
            <person name="Gunde-Cimerman N."/>
        </authorList>
    </citation>
    <scope>NUCLEOTIDE SEQUENCE [LARGE SCALE GENOMIC DNA]</scope>
    <source>
        <strain evidence="1 2">EXF-10659</strain>
    </source>
</reference>
<proteinExistence type="predicted"/>